<sequence>MNSATHQSSQQPLMYQQVCPSHQQLQMFPQQQQMYQPTQQLCAINFDNRCMGCSCRNPFFQVAANIFAIWSSFSVQFIVAWLFTSSALLILSKLMYKHAKEPDREFNWILRYINLTTHEVRLRPLRSGTAHEQRICW</sequence>
<accession>A0A915D1H3</accession>
<evidence type="ECO:0000313" key="3">
    <source>
        <dbReference type="WBParaSite" id="jg1492"/>
    </source>
</evidence>
<dbReference type="Proteomes" id="UP000887574">
    <property type="component" value="Unplaced"/>
</dbReference>
<name>A0A915D1H3_9BILA</name>
<dbReference type="AlphaFoldDB" id="A0A915D1H3"/>
<evidence type="ECO:0000256" key="1">
    <source>
        <dbReference type="SAM" id="Phobius"/>
    </source>
</evidence>
<keyword evidence="1" id="KW-0812">Transmembrane</keyword>
<proteinExistence type="predicted"/>
<reference evidence="3" key="1">
    <citation type="submission" date="2022-11" db="UniProtKB">
        <authorList>
            <consortium name="WormBaseParasite"/>
        </authorList>
    </citation>
    <scope>IDENTIFICATION</scope>
</reference>
<dbReference type="WBParaSite" id="jg1492">
    <property type="protein sequence ID" value="jg1492"/>
    <property type="gene ID" value="jg1492"/>
</dbReference>
<keyword evidence="1" id="KW-1133">Transmembrane helix</keyword>
<organism evidence="2 3">
    <name type="scientific">Ditylenchus dipsaci</name>
    <dbReference type="NCBI Taxonomy" id="166011"/>
    <lineage>
        <taxon>Eukaryota</taxon>
        <taxon>Metazoa</taxon>
        <taxon>Ecdysozoa</taxon>
        <taxon>Nematoda</taxon>
        <taxon>Chromadorea</taxon>
        <taxon>Rhabditida</taxon>
        <taxon>Tylenchina</taxon>
        <taxon>Tylenchomorpha</taxon>
        <taxon>Sphaerularioidea</taxon>
        <taxon>Anguinidae</taxon>
        <taxon>Anguininae</taxon>
        <taxon>Ditylenchus</taxon>
    </lineage>
</organism>
<protein>
    <submittedName>
        <fullName evidence="3">Uncharacterized protein</fullName>
    </submittedName>
</protein>
<keyword evidence="2" id="KW-1185">Reference proteome</keyword>
<feature type="transmembrane region" description="Helical" evidence="1">
    <location>
        <begin position="67"/>
        <end position="91"/>
    </location>
</feature>
<evidence type="ECO:0000313" key="2">
    <source>
        <dbReference type="Proteomes" id="UP000887574"/>
    </source>
</evidence>
<keyword evidence="1" id="KW-0472">Membrane</keyword>